<comment type="caution">
    <text evidence="3">The sequence shown here is derived from an EMBL/GenBank/DDBJ whole genome shotgun (WGS) entry which is preliminary data.</text>
</comment>
<dbReference type="PANTHER" id="PTHR11075:SF54">
    <property type="entry name" value="LARGE RIBOSOMAL SUBUNIT PROTEIN ML62"/>
    <property type="match status" value="1"/>
</dbReference>
<feature type="domain" description="Prokaryotic-type class I peptide chain release factors" evidence="2">
    <location>
        <begin position="72"/>
        <end position="88"/>
    </location>
</feature>
<dbReference type="InterPro" id="IPR000352">
    <property type="entry name" value="Pep_chain_release_fac_I"/>
</dbReference>
<dbReference type="NCBIfam" id="NF006718">
    <property type="entry name" value="PRK09256.1"/>
    <property type="match status" value="1"/>
</dbReference>
<feature type="compositionally biased region" description="Basic and acidic residues" evidence="1">
    <location>
        <begin position="167"/>
        <end position="182"/>
    </location>
</feature>
<dbReference type="EMBL" id="CAJVQB010029170">
    <property type="protein sequence ID" value="CAG8813665.1"/>
    <property type="molecule type" value="Genomic_DNA"/>
</dbReference>
<dbReference type="SUPFAM" id="SSF110916">
    <property type="entry name" value="Peptidyl-tRNA hydrolase domain-like"/>
    <property type="match status" value="1"/>
</dbReference>
<organism evidence="3 4">
    <name type="scientific">Gigaspora margarita</name>
    <dbReference type="NCBI Taxonomy" id="4874"/>
    <lineage>
        <taxon>Eukaryota</taxon>
        <taxon>Fungi</taxon>
        <taxon>Fungi incertae sedis</taxon>
        <taxon>Mucoromycota</taxon>
        <taxon>Glomeromycotina</taxon>
        <taxon>Glomeromycetes</taxon>
        <taxon>Diversisporales</taxon>
        <taxon>Gigasporaceae</taxon>
        <taxon>Gigaspora</taxon>
    </lineage>
</organism>
<dbReference type="InterPro" id="IPR052104">
    <property type="entry name" value="Mito_Release_Factor_mL62"/>
</dbReference>
<name>A0ABN7W2L9_GIGMA</name>
<dbReference type="Proteomes" id="UP000789901">
    <property type="component" value="Unassembled WGS sequence"/>
</dbReference>
<evidence type="ECO:0000259" key="2">
    <source>
        <dbReference type="PROSITE" id="PS00745"/>
    </source>
</evidence>
<protein>
    <submittedName>
        <fullName evidence="3">19576_t:CDS:1</fullName>
    </submittedName>
</protein>
<dbReference type="PROSITE" id="PS00745">
    <property type="entry name" value="RF_PROK_I"/>
    <property type="match status" value="1"/>
</dbReference>
<reference evidence="3 4" key="1">
    <citation type="submission" date="2021-06" db="EMBL/GenBank/DDBJ databases">
        <authorList>
            <person name="Kallberg Y."/>
            <person name="Tangrot J."/>
            <person name="Rosling A."/>
        </authorList>
    </citation>
    <scope>NUCLEOTIDE SEQUENCE [LARGE SCALE GENOMIC DNA]</scope>
    <source>
        <strain evidence="3 4">120-4 pot B 10/14</strain>
    </source>
</reference>
<keyword evidence="4" id="KW-1185">Reference proteome</keyword>
<dbReference type="Gene3D" id="3.30.160.20">
    <property type="match status" value="1"/>
</dbReference>
<sequence length="196" mass="22750">MRVKNQDKKIILEKVDISNYPKIGMLSEMVNATKRWISSLDTPSNIERAKKWIKNFSKESIPKDMLTITFARSSGPGGQNVNKVNTKVDLRFNLDQAYWIPEYARKKLVIQESNRINKKGEIIITSETTRSQAKNIEDCIDKLYEIIAKAAEIPKGPSEETLQRIEKLKKEEDQRRKSDKQFRSQKKSGRKYSDDL</sequence>
<proteinExistence type="predicted"/>
<feature type="region of interest" description="Disordered" evidence="1">
    <location>
        <begin position="167"/>
        <end position="196"/>
    </location>
</feature>
<dbReference type="Pfam" id="PF00472">
    <property type="entry name" value="RF-1"/>
    <property type="match status" value="1"/>
</dbReference>
<gene>
    <name evidence="3" type="ORF">GMARGA_LOCUS25848</name>
</gene>
<evidence type="ECO:0000313" key="4">
    <source>
        <dbReference type="Proteomes" id="UP000789901"/>
    </source>
</evidence>
<dbReference type="PANTHER" id="PTHR11075">
    <property type="entry name" value="PEPTIDE CHAIN RELEASE FACTOR"/>
    <property type="match status" value="1"/>
</dbReference>
<evidence type="ECO:0000256" key="1">
    <source>
        <dbReference type="SAM" id="MobiDB-lite"/>
    </source>
</evidence>
<accession>A0ABN7W2L9</accession>
<evidence type="ECO:0000313" key="3">
    <source>
        <dbReference type="EMBL" id="CAG8813665.1"/>
    </source>
</evidence>